<dbReference type="RefSeq" id="WP_129005463.1">
    <property type="nucleotide sequence ID" value="NZ_SDHZ01000004.1"/>
</dbReference>
<evidence type="ECO:0000256" key="6">
    <source>
        <dbReference type="SAM" id="SignalP"/>
    </source>
</evidence>
<proteinExistence type="predicted"/>
<evidence type="ECO:0000256" key="1">
    <source>
        <dbReference type="ARBA" id="ARBA00004370"/>
    </source>
</evidence>
<keyword evidence="5" id="KW-0998">Cell outer membrane</keyword>
<evidence type="ECO:0000256" key="4">
    <source>
        <dbReference type="ARBA" id="ARBA00023136"/>
    </source>
</evidence>
<dbReference type="GO" id="GO:0019867">
    <property type="term" value="C:outer membrane"/>
    <property type="evidence" value="ECO:0007669"/>
    <property type="project" value="InterPro"/>
</dbReference>
<keyword evidence="9" id="KW-1185">Reference proteome</keyword>
<evidence type="ECO:0000256" key="2">
    <source>
        <dbReference type="ARBA" id="ARBA00022692"/>
    </source>
</evidence>
<dbReference type="Gene3D" id="2.40.160.50">
    <property type="entry name" value="membrane protein fhac: a member of the omp85/tpsb transporter family"/>
    <property type="match status" value="1"/>
</dbReference>
<evidence type="ECO:0000313" key="9">
    <source>
        <dbReference type="Proteomes" id="UP000290545"/>
    </source>
</evidence>
<keyword evidence="2" id="KW-0812">Transmembrane</keyword>
<feature type="chain" id="PRO_5020906091" description="Bacterial surface antigen (D15) domain-containing protein" evidence="6">
    <location>
        <begin position="19"/>
        <end position="758"/>
    </location>
</feature>
<dbReference type="InterPro" id="IPR000184">
    <property type="entry name" value="Bac_surfAg_D15"/>
</dbReference>
<dbReference type="InterPro" id="IPR039910">
    <property type="entry name" value="D15-like"/>
</dbReference>
<keyword evidence="3 6" id="KW-0732">Signal</keyword>
<evidence type="ECO:0000313" key="8">
    <source>
        <dbReference type="EMBL" id="RXK81209.1"/>
    </source>
</evidence>
<dbReference type="OrthoDB" id="9814535at2"/>
<organism evidence="8 9">
    <name type="scientific">Filimonas effusa</name>
    <dbReference type="NCBI Taxonomy" id="2508721"/>
    <lineage>
        <taxon>Bacteria</taxon>
        <taxon>Pseudomonadati</taxon>
        <taxon>Bacteroidota</taxon>
        <taxon>Chitinophagia</taxon>
        <taxon>Chitinophagales</taxon>
        <taxon>Chitinophagaceae</taxon>
        <taxon>Filimonas</taxon>
    </lineage>
</organism>
<sequence>MKRTGRLIYTILVLACLAACNNTKYLTGNQQLYNGANVSVESEEKVKNKKELESELESLLRPKPNAKILGLKVKLWFYNIAGTPTGKGLRYFIKNKLGEPPVLVSYNAIEKNRAVLQNRLENRGYFHDTVSFDTSVKNKKVFVTYKAQVGPQYTIRNITFPKDSTALGRAIDSATRRSRLRKGTAYDLDRIKEERVRIDDRLKKKGFYFFNDEFLIANVDSTVGEHQVDMDIKLKKETPSKAKKVYRINEVIVYADYSARDSVYRVRDTTHAVGGYTIIDRRKRFNPAIYDRTLIFKPGDIYNRDDHNLSLNRLTTLGVFKYVKARFQEVDSTKDPRLNAFYYLTPTERKSIRFEASALTKSNNANGGELSVSWRHRSLFKGAELFNLSVFGGVEQQLSGQGNIGTRRLGANASITVPRIVGPIQFNTNSGFVPKTRAELGYEIYSRSDQYTLTSSKASIGYIWKESANKEHTLNFVSVNYVQPTNITDSFQKMLNNNLTLARSIEKQFIIGSNYNFNYNTQLTPNRKLHNFYFNGLIDLSGNVLGLATNASVRKGREKEVFGTPFAQFTKLEADFRHYLRLGRFSQLASRITGGVGFAYGNSTVMPFVKQFFAGGVNDIRAFRSRSLGPGTYHAGNAWDTTFLPDQPGDVKLEMNTEYRMKLFSVLRGAFFLDAGNVWTRGTDTSRPGSRFSKDFIKQIAVGAGVGLRVDISILILRFDVAFPLRKPWQPEGSQWVIDKLRLFDKDWVYNLAIGYPF</sequence>
<dbReference type="Gene3D" id="3.10.20.310">
    <property type="entry name" value="membrane protein fhac"/>
    <property type="match status" value="1"/>
</dbReference>
<reference evidence="8 9" key="1">
    <citation type="submission" date="2019-01" db="EMBL/GenBank/DDBJ databases">
        <title>Filimonas sp. strain TTM-71.</title>
        <authorList>
            <person name="Chen W.-M."/>
        </authorList>
    </citation>
    <scope>NUCLEOTIDE SEQUENCE [LARGE SCALE GENOMIC DNA]</scope>
    <source>
        <strain evidence="8 9">TTM-71</strain>
    </source>
</reference>
<dbReference type="AlphaFoldDB" id="A0A4Q1D0F9"/>
<accession>A0A4Q1D0F9</accession>
<dbReference type="EMBL" id="SDHZ01000004">
    <property type="protein sequence ID" value="RXK81209.1"/>
    <property type="molecule type" value="Genomic_DNA"/>
</dbReference>
<evidence type="ECO:0000256" key="3">
    <source>
        <dbReference type="ARBA" id="ARBA00022729"/>
    </source>
</evidence>
<comment type="subcellular location">
    <subcellularLocation>
        <location evidence="1">Membrane</location>
    </subcellularLocation>
</comment>
<feature type="domain" description="Bacterial surface antigen (D15)" evidence="7">
    <location>
        <begin position="393"/>
        <end position="735"/>
    </location>
</feature>
<feature type="signal peptide" evidence="6">
    <location>
        <begin position="1"/>
        <end position="18"/>
    </location>
</feature>
<dbReference type="PANTHER" id="PTHR12815">
    <property type="entry name" value="SORTING AND ASSEMBLY MACHINERY SAMM50 PROTEIN FAMILY MEMBER"/>
    <property type="match status" value="1"/>
</dbReference>
<dbReference type="Proteomes" id="UP000290545">
    <property type="component" value="Unassembled WGS sequence"/>
</dbReference>
<dbReference type="PANTHER" id="PTHR12815:SF47">
    <property type="entry name" value="TRANSLOCATION AND ASSEMBLY MODULE SUBUNIT TAMA"/>
    <property type="match status" value="1"/>
</dbReference>
<dbReference type="Pfam" id="PF01103">
    <property type="entry name" value="Omp85"/>
    <property type="match status" value="1"/>
</dbReference>
<gene>
    <name evidence="8" type="ORF">ESB13_19920</name>
</gene>
<name>A0A4Q1D0F9_9BACT</name>
<evidence type="ECO:0000256" key="5">
    <source>
        <dbReference type="ARBA" id="ARBA00023237"/>
    </source>
</evidence>
<comment type="caution">
    <text evidence="8">The sequence shown here is derived from an EMBL/GenBank/DDBJ whole genome shotgun (WGS) entry which is preliminary data.</text>
</comment>
<keyword evidence="4" id="KW-0472">Membrane</keyword>
<protein>
    <recommendedName>
        <fullName evidence="7">Bacterial surface antigen (D15) domain-containing protein</fullName>
    </recommendedName>
</protein>
<evidence type="ECO:0000259" key="7">
    <source>
        <dbReference type="Pfam" id="PF01103"/>
    </source>
</evidence>